<sequence length="185" mass="20284">MEMEESRKRQAGYDGAGDVFGKRPKTPSNYEETISDEDEDMMAWLNVDDDTVTELSKFLDSEITTSQPFKVKFIEDPYSSALIFQSSSSYITINGNEESCGSSFSDLDSSVMASIDMSGVKGAFGGFSGWFSVEEAVAFSSDAEEARGWIEDRENEEGSSVKGIGSGDFSGDYDDDLLAKFLDED</sequence>
<feature type="region of interest" description="Disordered" evidence="1">
    <location>
        <begin position="148"/>
        <end position="174"/>
    </location>
</feature>
<reference evidence="2 3" key="1">
    <citation type="submission" date="2024-02" db="EMBL/GenBank/DDBJ databases">
        <authorList>
            <person name="Vignale AGUSTIN F."/>
            <person name="Sosa J E."/>
            <person name="Modenutti C."/>
        </authorList>
    </citation>
    <scope>NUCLEOTIDE SEQUENCE [LARGE SCALE GENOMIC DNA]</scope>
</reference>
<dbReference type="EMBL" id="CAUOFW020000670">
    <property type="protein sequence ID" value="CAK9134962.1"/>
    <property type="molecule type" value="Genomic_DNA"/>
</dbReference>
<organism evidence="2 3">
    <name type="scientific">Ilex paraguariensis</name>
    <name type="common">yerba mate</name>
    <dbReference type="NCBI Taxonomy" id="185542"/>
    <lineage>
        <taxon>Eukaryota</taxon>
        <taxon>Viridiplantae</taxon>
        <taxon>Streptophyta</taxon>
        <taxon>Embryophyta</taxon>
        <taxon>Tracheophyta</taxon>
        <taxon>Spermatophyta</taxon>
        <taxon>Magnoliopsida</taxon>
        <taxon>eudicotyledons</taxon>
        <taxon>Gunneridae</taxon>
        <taxon>Pentapetalae</taxon>
        <taxon>asterids</taxon>
        <taxon>campanulids</taxon>
        <taxon>Aquifoliales</taxon>
        <taxon>Aquifoliaceae</taxon>
        <taxon>Ilex</taxon>
    </lineage>
</organism>
<gene>
    <name evidence="2" type="ORF">ILEXP_LOCUS1883</name>
</gene>
<feature type="region of interest" description="Disordered" evidence="1">
    <location>
        <begin position="1"/>
        <end position="32"/>
    </location>
</feature>
<evidence type="ECO:0000313" key="3">
    <source>
        <dbReference type="Proteomes" id="UP001642360"/>
    </source>
</evidence>
<dbReference type="Proteomes" id="UP001642360">
    <property type="component" value="Unassembled WGS sequence"/>
</dbReference>
<evidence type="ECO:0000313" key="2">
    <source>
        <dbReference type="EMBL" id="CAK9134962.1"/>
    </source>
</evidence>
<comment type="caution">
    <text evidence="2">The sequence shown here is derived from an EMBL/GenBank/DDBJ whole genome shotgun (WGS) entry which is preliminary data.</text>
</comment>
<evidence type="ECO:0000256" key="1">
    <source>
        <dbReference type="SAM" id="MobiDB-lite"/>
    </source>
</evidence>
<proteinExistence type="predicted"/>
<keyword evidence="3" id="KW-1185">Reference proteome</keyword>
<dbReference type="PANTHER" id="PTHR37265">
    <property type="entry name" value="OS01G0195300 PROTEIN"/>
    <property type="match status" value="1"/>
</dbReference>
<dbReference type="PANTHER" id="PTHR37265:SF5">
    <property type="entry name" value="OS01G0195300 PROTEIN"/>
    <property type="match status" value="1"/>
</dbReference>
<accession>A0ABC8QRD5</accession>
<dbReference type="AlphaFoldDB" id="A0ABC8QRD5"/>
<protein>
    <submittedName>
        <fullName evidence="2">Uncharacterized protein</fullName>
    </submittedName>
</protein>
<name>A0ABC8QRD5_9AQUA</name>